<evidence type="ECO:0000256" key="2">
    <source>
        <dbReference type="ARBA" id="ARBA00023157"/>
    </source>
</evidence>
<feature type="domain" description="Ig-like" evidence="6">
    <location>
        <begin position="21"/>
        <end position="126"/>
    </location>
</feature>
<feature type="signal peptide" evidence="5">
    <location>
        <begin position="1"/>
        <end position="19"/>
    </location>
</feature>
<dbReference type="AlphaFoldDB" id="A0AA40HBR4"/>
<dbReference type="EMBL" id="JAULJE010000023">
    <property type="protein sequence ID" value="KAK1328286.1"/>
    <property type="molecule type" value="Genomic_DNA"/>
</dbReference>
<feature type="chain" id="PRO_5041270855" description="Ig-like domain-containing protein" evidence="5">
    <location>
        <begin position="20"/>
        <end position="292"/>
    </location>
</feature>
<evidence type="ECO:0000313" key="7">
    <source>
        <dbReference type="EMBL" id="KAK1328286.1"/>
    </source>
</evidence>
<reference evidence="7" key="1">
    <citation type="submission" date="2023-06" db="EMBL/GenBank/DDBJ databases">
        <title>Reference genome for the Northern bat (Eptesicus nilssonii), a most northern bat species.</title>
        <authorList>
            <person name="Laine V.N."/>
            <person name="Pulliainen A.T."/>
            <person name="Lilley T.M."/>
        </authorList>
    </citation>
    <scope>NUCLEOTIDE SEQUENCE</scope>
    <source>
        <strain evidence="7">BLF_Eptnil</strain>
        <tissue evidence="7">Kidney</tissue>
    </source>
</reference>
<evidence type="ECO:0000259" key="6">
    <source>
        <dbReference type="PROSITE" id="PS50835"/>
    </source>
</evidence>
<dbReference type="InterPro" id="IPR036179">
    <property type="entry name" value="Ig-like_dom_sf"/>
</dbReference>
<dbReference type="PANTHER" id="PTHR23267">
    <property type="entry name" value="IMMUNOGLOBULIN LIGHT CHAIN"/>
    <property type="match status" value="1"/>
</dbReference>
<keyword evidence="2" id="KW-1015">Disulfide bond</keyword>
<keyword evidence="8" id="KW-1185">Reference proteome</keyword>
<protein>
    <recommendedName>
        <fullName evidence="6">Ig-like domain-containing protein</fullName>
    </recommendedName>
</protein>
<dbReference type="SUPFAM" id="SSF48726">
    <property type="entry name" value="Immunoglobulin"/>
    <property type="match status" value="2"/>
</dbReference>
<dbReference type="InterPro" id="IPR013783">
    <property type="entry name" value="Ig-like_fold"/>
</dbReference>
<evidence type="ECO:0000256" key="3">
    <source>
        <dbReference type="ARBA" id="ARBA00023319"/>
    </source>
</evidence>
<dbReference type="InterPro" id="IPR013106">
    <property type="entry name" value="Ig_V-set"/>
</dbReference>
<evidence type="ECO:0000256" key="1">
    <source>
        <dbReference type="ARBA" id="ARBA00022729"/>
    </source>
</evidence>
<dbReference type="FunFam" id="2.60.40.10:FF:000721">
    <property type="entry name" value="Immunoglobulin lambda variable 5-45"/>
    <property type="match status" value="2"/>
</dbReference>
<evidence type="ECO:0000256" key="5">
    <source>
        <dbReference type="SAM" id="SignalP"/>
    </source>
</evidence>
<dbReference type="Gene3D" id="2.60.40.10">
    <property type="entry name" value="Immunoglobulins"/>
    <property type="match status" value="2"/>
</dbReference>
<keyword evidence="1 5" id="KW-0732">Signal</keyword>
<dbReference type="InterPro" id="IPR007110">
    <property type="entry name" value="Ig-like_dom"/>
</dbReference>
<dbReference type="Proteomes" id="UP001177744">
    <property type="component" value="Unassembled WGS sequence"/>
</dbReference>
<proteinExistence type="predicted"/>
<dbReference type="PROSITE" id="PS50835">
    <property type="entry name" value="IG_LIKE"/>
    <property type="match status" value="2"/>
</dbReference>
<organism evidence="7 8">
    <name type="scientific">Cnephaeus nilssonii</name>
    <name type="common">Northern bat</name>
    <name type="synonym">Eptesicus nilssonii</name>
    <dbReference type="NCBI Taxonomy" id="3371016"/>
    <lineage>
        <taxon>Eukaryota</taxon>
        <taxon>Metazoa</taxon>
        <taxon>Chordata</taxon>
        <taxon>Craniata</taxon>
        <taxon>Vertebrata</taxon>
        <taxon>Euteleostomi</taxon>
        <taxon>Mammalia</taxon>
        <taxon>Eutheria</taxon>
        <taxon>Laurasiatheria</taxon>
        <taxon>Chiroptera</taxon>
        <taxon>Yangochiroptera</taxon>
        <taxon>Vespertilionidae</taxon>
        <taxon>Cnephaeus</taxon>
    </lineage>
</organism>
<comment type="caution">
    <text evidence="7">The sequence shown here is derived from an EMBL/GenBank/DDBJ whole genome shotgun (WGS) entry which is preliminary data.</text>
</comment>
<accession>A0AA40HBR4</accession>
<dbReference type="Pfam" id="PF07686">
    <property type="entry name" value="V-set"/>
    <property type="match status" value="2"/>
</dbReference>
<evidence type="ECO:0000313" key="8">
    <source>
        <dbReference type="Proteomes" id="UP001177744"/>
    </source>
</evidence>
<dbReference type="InterPro" id="IPR050150">
    <property type="entry name" value="IgV_Light_Chain"/>
</dbReference>
<evidence type="ECO:0000256" key="4">
    <source>
        <dbReference type="SAM" id="MobiDB-lite"/>
    </source>
</evidence>
<keyword evidence="3" id="KW-0393">Immunoglobulin domain</keyword>
<dbReference type="SMART" id="SM00409">
    <property type="entry name" value="IG"/>
    <property type="match status" value="2"/>
</dbReference>
<sequence length="292" mass="31476">MAWTPLLLALLSHCTGSLSQPVLTQLPSLSASLGATARLTCTLSSGYNIGTYHIRWFQQKPGSPPRFILRYKSDSDKYHVSGVPSRFSGFKDASANAGLLTISGLQPEDEADYYCNIWDSSYETYTVLQTHREVRQTYSLLSWLDLGPAGGSAQFWLSPDCAGSLSQPVLTQPPSLSASPGATARLTCTLNSGSNVGSYYISWYQQKPGSPPRYLLYYHTESIKGQGSGVPSRFSGSKDASANAGLLLISGLQPEDEAVYYCATPHSSAHSGSDDEEVRQKPLGPERVAACS</sequence>
<feature type="domain" description="Ig-like" evidence="6">
    <location>
        <begin position="168"/>
        <end position="279"/>
    </location>
</feature>
<feature type="region of interest" description="Disordered" evidence="4">
    <location>
        <begin position="265"/>
        <end position="292"/>
    </location>
</feature>
<gene>
    <name evidence="7" type="ORF">QTO34_011859</name>
</gene>
<name>A0AA40HBR4_CNENI</name>
<dbReference type="InterPro" id="IPR003599">
    <property type="entry name" value="Ig_sub"/>
</dbReference>
<dbReference type="SMART" id="SM00406">
    <property type="entry name" value="IGv"/>
    <property type="match status" value="2"/>
</dbReference>